<dbReference type="InterPro" id="IPR001216">
    <property type="entry name" value="P-phosphate_BS"/>
</dbReference>
<dbReference type="NCBIfam" id="TIGR01139">
    <property type="entry name" value="cysK"/>
    <property type="match status" value="1"/>
</dbReference>
<dbReference type="CDD" id="cd01561">
    <property type="entry name" value="CBS_like"/>
    <property type="match status" value="1"/>
</dbReference>
<evidence type="ECO:0000256" key="4">
    <source>
        <dbReference type="ARBA" id="ARBA00022605"/>
    </source>
</evidence>
<evidence type="ECO:0000313" key="13">
    <source>
        <dbReference type="EMBL" id="GLI56217.1"/>
    </source>
</evidence>
<evidence type="ECO:0000256" key="5">
    <source>
        <dbReference type="ARBA" id="ARBA00022679"/>
    </source>
</evidence>
<gene>
    <name evidence="13" type="primary">cysK1</name>
    <name evidence="13" type="ORF">PM10SUCC1_17310</name>
</gene>
<feature type="binding site" evidence="9">
    <location>
        <position position="73"/>
    </location>
    <ligand>
        <name>pyridoxal 5'-phosphate</name>
        <dbReference type="ChEBI" id="CHEBI:597326"/>
    </ligand>
</feature>
<dbReference type="Gene3D" id="3.40.50.1100">
    <property type="match status" value="2"/>
</dbReference>
<dbReference type="InterPro" id="IPR005856">
    <property type="entry name" value="Cys_synth"/>
</dbReference>
<organism evidence="13 14">
    <name type="scientific">Propionigenium maris DSM 9537</name>
    <dbReference type="NCBI Taxonomy" id="1123000"/>
    <lineage>
        <taxon>Bacteria</taxon>
        <taxon>Fusobacteriati</taxon>
        <taxon>Fusobacteriota</taxon>
        <taxon>Fusobacteriia</taxon>
        <taxon>Fusobacteriales</taxon>
        <taxon>Fusobacteriaceae</taxon>
        <taxon>Propionigenium</taxon>
    </lineage>
</organism>
<evidence type="ECO:0000256" key="7">
    <source>
        <dbReference type="ARBA" id="ARBA00023192"/>
    </source>
</evidence>
<dbReference type="AlphaFoldDB" id="A0A9W6GMC6"/>
<feature type="modified residue" description="N6-(pyridoxal phosphate)lysine" evidence="10">
    <location>
        <position position="43"/>
    </location>
</feature>
<sequence>MIYKNALEMIGGTPIVRLAHLEEEGMAELYIKLEGKNPGGSIKDRAALGMIEEAERLGEVKMGSVIIEPTSGNTGIAIALIGRLKGYRVIITMPDTMSVERRSILKAYGAEIVLTDGAKGMKGAIDKADELATEIENSFVPQQFKNKANPEKHYRTTAEEILADLPELDAFVAGVGTGGTITGVGGRLKESSQKLKIYAVEPTTSAVLSGEGPGKHRIQGIGAGFIPEIVKTQLIDEVVKVADEEAFEASRRTASMEGLLLGISSGANIAAAIRVAKELGEGKKVLTVSPDGGEKYLSTDLYR</sequence>
<dbReference type="PROSITE" id="PS00165">
    <property type="entry name" value="DEHYDRATASE_SER_THR"/>
    <property type="match status" value="1"/>
</dbReference>
<name>A0A9W6GMC6_9FUSO</name>
<dbReference type="FunFam" id="3.40.50.1100:FF:000118">
    <property type="entry name" value="Related to CYS4-cystathionine beta-synthase"/>
    <property type="match status" value="1"/>
</dbReference>
<dbReference type="InterPro" id="IPR050214">
    <property type="entry name" value="Cys_Synth/Cystath_Beta-Synth"/>
</dbReference>
<dbReference type="InterPro" id="IPR005859">
    <property type="entry name" value="CysK"/>
</dbReference>
<evidence type="ECO:0000256" key="3">
    <source>
        <dbReference type="ARBA" id="ARBA00012681"/>
    </source>
</evidence>
<dbReference type="PROSITE" id="PS00901">
    <property type="entry name" value="CYS_SYNTHASE"/>
    <property type="match status" value="1"/>
</dbReference>
<keyword evidence="5 11" id="KW-0808">Transferase</keyword>
<evidence type="ECO:0000256" key="10">
    <source>
        <dbReference type="PIRSR" id="PIRSR605856-51"/>
    </source>
</evidence>
<dbReference type="InterPro" id="IPR000634">
    <property type="entry name" value="Ser/Thr_deHydtase_PyrdxlP-BS"/>
</dbReference>
<keyword evidence="14" id="KW-1185">Reference proteome</keyword>
<comment type="cofactor">
    <cofactor evidence="1 9 11">
        <name>pyridoxal 5'-phosphate</name>
        <dbReference type="ChEBI" id="CHEBI:597326"/>
    </cofactor>
</comment>
<evidence type="ECO:0000256" key="6">
    <source>
        <dbReference type="ARBA" id="ARBA00022898"/>
    </source>
</evidence>
<dbReference type="InterPro" id="IPR001926">
    <property type="entry name" value="TrpB-like_PALP"/>
</dbReference>
<dbReference type="GO" id="GO:0006535">
    <property type="term" value="P:cysteine biosynthetic process from serine"/>
    <property type="evidence" value="ECO:0007669"/>
    <property type="project" value="UniProtKB-UniRule"/>
</dbReference>
<evidence type="ECO:0000259" key="12">
    <source>
        <dbReference type="Pfam" id="PF00291"/>
    </source>
</evidence>
<reference evidence="13" key="1">
    <citation type="submission" date="2022-12" db="EMBL/GenBank/DDBJ databases">
        <title>Reference genome sequencing for broad-spectrum identification of bacterial and archaeal isolates by mass spectrometry.</title>
        <authorList>
            <person name="Sekiguchi Y."/>
            <person name="Tourlousse D.M."/>
        </authorList>
    </citation>
    <scope>NUCLEOTIDE SEQUENCE</scope>
    <source>
        <strain evidence="13">10succ1</strain>
    </source>
</reference>
<keyword evidence="4 11" id="KW-0028">Amino-acid biosynthesis</keyword>
<dbReference type="SUPFAM" id="SSF53686">
    <property type="entry name" value="Tryptophan synthase beta subunit-like PLP-dependent enzymes"/>
    <property type="match status" value="1"/>
</dbReference>
<comment type="caution">
    <text evidence="13">The sequence shown here is derived from an EMBL/GenBank/DDBJ whole genome shotgun (WGS) entry which is preliminary data.</text>
</comment>
<dbReference type="InterPro" id="IPR036052">
    <property type="entry name" value="TrpB-like_PALP_sf"/>
</dbReference>
<proteinExistence type="inferred from homology"/>
<evidence type="ECO:0000256" key="1">
    <source>
        <dbReference type="ARBA" id="ARBA00001933"/>
    </source>
</evidence>
<dbReference type="EC" id="2.5.1.47" evidence="3 11"/>
<dbReference type="GO" id="GO:0030170">
    <property type="term" value="F:pyridoxal phosphate binding"/>
    <property type="evidence" value="ECO:0007669"/>
    <property type="project" value="InterPro"/>
</dbReference>
<accession>A0A9W6GMC6</accession>
<evidence type="ECO:0000256" key="9">
    <source>
        <dbReference type="PIRSR" id="PIRSR605856-50"/>
    </source>
</evidence>
<keyword evidence="7 11" id="KW-0198">Cysteine biosynthesis</keyword>
<protein>
    <recommendedName>
        <fullName evidence="3 11">Cysteine synthase</fullName>
        <ecNumber evidence="3 11">2.5.1.47</ecNumber>
    </recommendedName>
</protein>
<feature type="binding site" evidence="9">
    <location>
        <position position="264"/>
    </location>
    <ligand>
        <name>pyridoxal 5'-phosphate</name>
        <dbReference type="ChEBI" id="CHEBI:597326"/>
    </ligand>
</feature>
<dbReference type="FunFam" id="3.40.50.1100:FF:000003">
    <property type="entry name" value="Cystathionine beta-synthase"/>
    <property type="match status" value="1"/>
</dbReference>
<comment type="similarity">
    <text evidence="2 11">Belongs to the cysteine synthase/cystathionine beta-synthase family.</text>
</comment>
<comment type="catalytic activity">
    <reaction evidence="8 11">
        <text>O-acetyl-L-serine + hydrogen sulfide = L-cysteine + acetate</text>
        <dbReference type="Rhea" id="RHEA:14829"/>
        <dbReference type="ChEBI" id="CHEBI:29919"/>
        <dbReference type="ChEBI" id="CHEBI:30089"/>
        <dbReference type="ChEBI" id="CHEBI:35235"/>
        <dbReference type="ChEBI" id="CHEBI:58340"/>
        <dbReference type="EC" id="2.5.1.47"/>
    </reaction>
</comment>
<evidence type="ECO:0000256" key="2">
    <source>
        <dbReference type="ARBA" id="ARBA00007103"/>
    </source>
</evidence>
<dbReference type="NCBIfam" id="TIGR01136">
    <property type="entry name" value="cysKM"/>
    <property type="match status" value="1"/>
</dbReference>
<evidence type="ECO:0000313" key="14">
    <source>
        <dbReference type="Proteomes" id="UP001144471"/>
    </source>
</evidence>
<dbReference type="RefSeq" id="WP_281835207.1">
    <property type="nucleotide sequence ID" value="NZ_BSDY01000007.1"/>
</dbReference>
<dbReference type="EMBL" id="BSDY01000007">
    <property type="protein sequence ID" value="GLI56217.1"/>
    <property type="molecule type" value="Genomic_DNA"/>
</dbReference>
<feature type="binding site" evidence="9">
    <location>
        <begin position="176"/>
        <end position="180"/>
    </location>
    <ligand>
        <name>pyridoxal 5'-phosphate</name>
        <dbReference type="ChEBI" id="CHEBI:597326"/>
    </ligand>
</feature>
<evidence type="ECO:0000256" key="11">
    <source>
        <dbReference type="RuleBase" id="RU003985"/>
    </source>
</evidence>
<dbReference type="PANTHER" id="PTHR10314">
    <property type="entry name" value="CYSTATHIONINE BETA-SYNTHASE"/>
    <property type="match status" value="1"/>
</dbReference>
<feature type="domain" description="Tryptophan synthase beta chain-like PALP" evidence="12">
    <location>
        <begin position="9"/>
        <end position="291"/>
    </location>
</feature>
<dbReference type="GO" id="GO:0004124">
    <property type="term" value="F:cysteine synthase activity"/>
    <property type="evidence" value="ECO:0007669"/>
    <property type="project" value="UniProtKB-UniRule"/>
</dbReference>
<evidence type="ECO:0000256" key="8">
    <source>
        <dbReference type="ARBA" id="ARBA00047931"/>
    </source>
</evidence>
<dbReference type="Proteomes" id="UP001144471">
    <property type="component" value="Unassembled WGS sequence"/>
</dbReference>
<keyword evidence="6 9" id="KW-0663">Pyridoxal phosphate</keyword>
<dbReference type="Pfam" id="PF00291">
    <property type="entry name" value="PALP"/>
    <property type="match status" value="1"/>
</dbReference>